<dbReference type="Proteomes" id="UP001474421">
    <property type="component" value="Unassembled WGS sequence"/>
</dbReference>
<dbReference type="AlphaFoldDB" id="A0AAW1BI91"/>
<dbReference type="EMBL" id="JAOTOJ010000004">
    <property type="protein sequence ID" value="KAK9401870.1"/>
    <property type="molecule type" value="Genomic_DNA"/>
</dbReference>
<evidence type="ECO:0000313" key="1">
    <source>
        <dbReference type="EMBL" id="KAK9401870.1"/>
    </source>
</evidence>
<evidence type="ECO:0000313" key="2">
    <source>
        <dbReference type="Proteomes" id="UP001474421"/>
    </source>
</evidence>
<proteinExistence type="predicted"/>
<reference evidence="1 2" key="1">
    <citation type="journal article" date="2024" name="Proc. Natl. Acad. Sci. U.S.A.">
        <title>The genetic regulatory architecture and epigenomic basis for age-related changes in rattlesnake venom.</title>
        <authorList>
            <person name="Hogan M.P."/>
            <person name="Holding M.L."/>
            <person name="Nystrom G.S."/>
            <person name="Colston T.J."/>
            <person name="Bartlett D.A."/>
            <person name="Mason A.J."/>
            <person name="Ellsworth S.A."/>
            <person name="Rautsaw R.M."/>
            <person name="Lawrence K.C."/>
            <person name="Strickland J.L."/>
            <person name="He B."/>
            <person name="Fraser P."/>
            <person name="Margres M.J."/>
            <person name="Gilbert D.M."/>
            <person name="Gibbs H.L."/>
            <person name="Parkinson C.L."/>
            <person name="Rokyta D.R."/>
        </authorList>
    </citation>
    <scope>NUCLEOTIDE SEQUENCE [LARGE SCALE GENOMIC DNA]</scope>
    <source>
        <strain evidence="1">DRR0105</strain>
    </source>
</reference>
<keyword evidence="2" id="KW-1185">Reference proteome</keyword>
<accession>A0AAW1BI91</accession>
<sequence>MFFSDKAGKMKDFDLKAQCNASLLTIFWPVRSGPQIPFSTMAKNPSLII</sequence>
<organism evidence="1 2">
    <name type="scientific">Crotalus adamanteus</name>
    <name type="common">Eastern diamondback rattlesnake</name>
    <dbReference type="NCBI Taxonomy" id="8729"/>
    <lineage>
        <taxon>Eukaryota</taxon>
        <taxon>Metazoa</taxon>
        <taxon>Chordata</taxon>
        <taxon>Craniata</taxon>
        <taxon>Vertebrata</taxon>
        <taxon>Euteleostomi</taxon>
        <taxon>Lepidosauria</taxon>
        <taxon>Squamata</taxon>
        <taxon>Bifurcata</taxon>
        <taxon>Unidentata</taxon>
        <taxon>Episquamata</taxon>
        <taxon>Toxicofera</taxon>
        <taxon>Serpentes</taxon>
        <taxon>Colubroidea</taxon>
        <taxon>Viperidae</taxon>
        <taxon>Crotalinae</taxon>
        <taxon>Crotalus</taxon>
    </lineage>
</organism>
<protein>
    <submittedName>
        <fullName evidence="1">Uncharacterized protein</fullName>
    </submittedName>
</protein>
<name>A0AAW1BI91_CROAD</name>
<comment type="caution">
    <text evidence="1">The sequence shown here is derived from an EMBL/GenBank/DDBJ whole genome shotgun (WGS) entry which is preliminary data.</text>
</comment>
<gene>
    <name evidence="1" type="ORF">NXF25_010226</name>
</gene>